<feature type="region of interest" description="Disordered" evidence="1">
    <location>
        <begin position="53"/>
        <end position="80"/>
    </location>
</feature>
<feature type="signal peptide" evidence="2">
    <location>
        <begin position="1"/>
        <end position="23"/>
    </location>
</feature>
<organism evidence="3 4">
    <name type="scientific">Paxillus rubicundulus Ve08.2h10</name>
    <dbReference type="NCBI Taxonomy" id="930991"/>
    <lineage>
        <taxon>Eukaryota</taxon>
        <taxon>Fungi</taxon>
        <taxon>Dikarya</taxon>
        <taxon>Basidiomycota</taxon>
        <taxon>Agaricomycotina</taxon>
        <taxon>Agaricomycetes</taxon>
        <taxon>Agaricomycetidae</taxon>
        <taxon>Boletales</taxon>
        <taxon>Paxilineae</taxon>
        <taxon>Paxillaceae</taxon>
        <taxon>Paxillus</taxon>
    </lineage>
</organism>
<dbReference type="HOGENOM" id="CLU_090729_0_0_1"/>
<reference evidence="4" key="2">
    <citation type="submission" date="2015-01" db="EMBL/GenBank/DDBJ databases">
        <title>Evolutionary Origins and Diversification of the Mycorrhizal Mutualists.</title>
        <authorList>
            <consortium name="DOE Joint Genome Institute"/>
            <consortium name="Mycorrhizal Genomics Consortium"/>
            <person name="Kohler A."/>
            <person name="Kuo A."/>
            <person name="Nagy L.G."/>
            <person name="Floudas D."/>
            <person name="Copeland A."/>
            <person name="Barry K.W."/>
            <person name="Cichocki N."/>
            <person name="Veneault-Fourrey C."/>
            <person name="LaButti K."/>
            <person name="Lindquist E.A."/>
            <person name="Lipzen A."/>
            <person name="Lundell T."/>
            <person name="Morin E."/>
            <person name="Murat C."/>
            <person name="Riley R."/>
            <person name="Ohm R."/>
            <person name="Sun H."/>
            <person name="Tunlid A."/>
            <person name="Henrissat B."/>
            <person name="Grigoriev I.V."/>
            <person name="Hibbett D.S."/>
            <person name="Martin F."/>
        </authorList>
    </citation>
    <scope>NUCLEOTIDE SEQUENCE [LARGE SCALE GENOMIC DNA]</scope>
    <source>
        <strain evidence="4">Ve08.2h10</strain>
    </source>
</reference>
<gene>
    <name evidence="3" type="ORF">PAXRUDRAFT_16533</name>
</gene>
<sequence>MKFMVDTRLLAFILLNSLPKTLEWNMFTPSIINTVKDSKLTFDTVETRITSEEAHLNPSKSSDSALKVSNKSSTHLPNSTTWCEHHQQSRHNSNDCYAYQCWAKELRKGKGGGGKRWEKKKEKANAMEDTPEVTPETLDIVNIVTEGVSKSLMACILTYLSSEPKASGRNAIVIDSGATSHMFHLVPLPLETTPQPPLLELEQSHSSPPSPERSTKSS</sequence>
<feature type="compositionally biased region" description="Polar residues" evidence="1">
    <location>
        <begin position="58"/>
        <end position="80"/>
    </location>
</feature>
<keyword evidence="2" id="KW-0732">Signal</keyword>
<feature type="compositionally biased region" description="Basic and acidic residues" evidence="1">
    <location>
        <begin position="115"/>
        <end position="126"/>
    </location>
</feature>
<accession>A0A0D0C7Y1</accession>
<feature type="region of interest" description="Disordered" evidence="1">
    <location>
        <begin position="110"/>
        <end position="131"/>
    </location>
</feature>
<evidence type="ECO:0000256" key="2">
    <source>
        <dbReference type="SAM" id="SignalP"/>
    </source>
</evidence>
<dbReference type="EMBL" id="KN826392">
    <property type="protein sequence ID" value="KIK79047.1"/>
    <property type="molecule type" value="Genomic_DNA"/>
</dbReference>
<evidence type="ECO:0000313" key="4">
    <source>
        <dbReference type="Proteomes" id="UP000054538"/>
    </source>
</evidence>
<evidence type="ECO:0000313" key="3">
    <source>
        <dbReference type="EMBL" id="KIK79047.1"/>
    </source>
</evidence>
<keyword evidence="4" id="KW-1185">Reference proteome</keyword>
<reference evidence="3 4" key="1">
    <citation type="submission" date="2014-04" db="EMBL/GenBank/DDBJ databases">
        <authorList>
            <consortium name="DOE Joint Genome Institute"/>
            <person name="Kuo A."/>
            <person name="Kohler A."/>
            <person name="Jargeat P."/>
            <person name="Nagy L.G."/>
            <person name="Floudas D."/>
            <person name="Copeland A."/>
            <person name="Barry K.W."/>
            <person name="Cichocki N."/>
            <person name="Veneault-Fourrey C."/>
            <person name="LaButti K."/>
            <person name="Lindquist E.A."/>
            <person name="Lipzen A."/>
            <person name="Lundell T."/>
            <person name="Morin E."/>
            <person name="Murat C."/>
            <person name="Sun H."/>
            <person name="Tunlid A."/>
            <person name="Henrissat B."/>
            <person name="Grigoriev I.V."/>
            <person name="Hibbett D.S."/>
            <person name="Martin F."/>
            <person name="Nordberg H.P."/>
            <person name="Cantor M.N."/>
            <person name="Hua S.X."/>
        </authorList>
    </citation>
    <scope>NUCLEOTIDE SEQUENCE [LARGE SCALE GENOMIC DNA]</scope>
    <source>
        <strain evidence="3 4">Ve08.2h10</strain>
    </source>
</reference>
<dbReference type="Proteomes" id="UP000054538">
    <property type="component" value="Unassembled WGS sequence"/>
</dbReference>
<feature type="chain" id="PRO_5002220106" evidence="2">
    <location>
        <begin position="24"/>
        <end position="218"/>
    </location>
</feature>
<name>A0A0D0C7Y1_9AGAM</name>
<dbReference type="OrthoDB" id="2689235at2759"/>
<proteinExistence type="predicted"/>
<feature type="region of interest" description="Disordered" evidence="1">
    <location>
        <begin position="188"/>
        <end position="218"/>
    </location>
</feature>
<protein>
    <submittedName>
        <fullName evidence="3">Uncharacterized protein</fullName>
    </submittedName>
</protein>
<dbReference type="InParanoid" id="A0A0D0C7Y1"/>
<evidence type="ECO:0000256" key="1">
    <source>
        <dbReference type="SAM" id="MobiDB-lite"/>
    </source>
</evidence>
<feature type="compositionally biased region" description="Low complexity" evidence="1">
    <location>
        <begin position="188"/>
        <end position="201"/>
    </location>
</feature>
<dbReference type="AlphaFoldDB" id="A0A0D0C7Y1"/>